<reference evidence="3" key="2">
    <citation type="journal article" date="2024" name="Plant">
        <title>Genomic evolution and insights into agronomic trait innovations of Sesamum species.</title>
        <authorList>
            <person name="Miao H."/>
            <person name="Wang L."/>
            <person name="Qu L."/>
            <person name="Liu H."/>
            <person name="Sun Y."/>
            <person name="Le M."/>
            <person name="Wang Q."/>
            <person name="Wei S."/>
            <person name="Zheng Y."/>
            <person name="Lin W."/>
            <person name="Duan Y."/>
            <person name="Cao H."/>
            <person name="Xiong S."/>
            <person name="Wang X."/>
            <person name="Wei L."/>
            <person name="Li C."/>
            <person name="Ma Q."/>
            <person name="Ju M."/>
            <person name="Zhao R."/>
            <person name="Li G."/>
            <person name="Mu C."/>
            <person name="Tian Q."/>
            <person name="Mei H."/>
            <person name="Zhang T."/>
            <person name="Gao T."/>
            <person name="Zhang H."/>
        </authorList>
    </citation>
    <scope>NUCLEOTIDE SEQUENCE</scope>
    <source>
        <strain evidence="3">3651</strain>
    </source>
</reference>
<evidence type="ECO:0008006" key="5">
    <source>
        <dbReference type="Google" id="ProtNLM"/>
    </source>
</evidence>
<accession>A0AAE2CMV8</accession>
<dbReference type="AlphaFoldDB" id="A0AAE2CMV8"/>
<keyword evidence="1" id="KW-0413">Isomerase</keyword>
<evidence type="ECO:0000256" key="2">
    <source>
        <dbReference type="SAM" id="Phobius"/>
    </source>
</evidence>
<sequence>MGYSSRKWAKIISKVAARIYFFIIIIQIPLFRFPCRIGICQTPVEVVACQLITSEAFPELVLKALLYPGAVKRSFTEGTTIPSPDQLLRPYKSKMQRARFTTDLRHLEKQVEGILDSNRKLGKMFCNLQKPLNLEVFFPTPFLELHLVLGLFLNFKRKRFPGLTLLEGLGEAKMVGETLSPGKKNPALLKLPSSIITPAEGSDNPADSNGSSPLSNISSLDTSFSIQQDNSIGIIGGVSVTSSLNFAKKLVKDQDSSPPFVLCSDPSLSKEFLSLERSSSPFISGDDSWTVENVRRKRVFLENSGVCCTVMPCHILHSWHDEIKEGCSVPFLNVGECVAKELKEAKLRPLEAGSSPRIGVLATNTILVARFYQEKLENEGFEVVMPDKETVEHTVIPAVEALKRKDFEGAQNLFRIALQVLLVRAVNRVILASDELQQLLPTDDPLWGKCIDPMDALARSSIKHAQSTRRVIN</sequence>
<name>A0AAE2CMV8_9LAMI</name>
<organism evidence="3 4">
    <name type="scientific">Sesamum alatum</name>
    <dbReference type="NCBI Taxonomy" id="300844"/>
    <lineage>
        <taxon>Eukaryota</taxon>
        <taxon>Viridiplantae</taxon>
        <taxon>Streptophyta</taxon>
        <taxon>Embryophyta</taxon>
        <taxon>Tracheophyta</taxon>
        <taxon>Spermatophyta</taxon>
        <taxon>Magnoliopsida</taxon>
        <taxon>eudicotyledons</taxon>
        <taxon>Gunneridae</taxon>
        <taxon>Pentapetalae</taxon>
        <taxon>asterids</taxon>
        <taxon>lamiids</taxon>
        <taxon>Lamiales</taxon>
        <taxon>Pedaliaceae</taxon>
        <taxon>Sesamum</taxon>
    </lineage>
</organism>
<evidence type="ECO:0000256" key="1">
    <source>
        <dbReference type="ARBA" id="ARBA00023235"/>
    </source>
</evidence>
<dbReference type="SUPFAM" id="SSF53681">
    <property type="entry name" value="Aspartate/glutamate racemase"/>
    <property type="match status" value="2"/>
</dbReference>
<dbReference type="Gene3D" id="3.40.50.1860">
    <property type="match status" value="2"/>
</dbReference>
<dbReference type="PANTHER" id="PTHR21198:SF7">
    <property type="entry name" value="ASPARTATE-GLUTAMATE RACEMASE FAMILY"/>
    <property type="match status" value="1"/>
</dbReference>
<comment type="caution">
    <text evidence="3">The sequence shown here is derived from an EMBL/GenBank/DDBJ whole genome shotgun (WGS) entry which is preliminary data.</text>
</comment>
<dbReference type="PANTHER" id="PTHR21198">
    <property type="entry name" value="GLUTAMATE RACEMASE"/>
    <property type="match status" value="1"/>
</dbReference>
<evidence type="ECO:0000313" key="3">
    <source>
        <dbReference type="EMBL" id="KAK4428031.1"/>
    </source>
</evidence>
<dbReference type="Proteomes" id="UP001293254">
    <property type="component" value="Unassembled WGS sequence"/>
</dbReference>
<keyword evidence="2" id="KW-0472">Membrane</keyword>
<dbReference type="InterPro" id="IPR015942">
    <property type="entry name" value="Asp/Glu/hydantoin_racemase"/>
</dbReference>
<keyword evidence="2" id="KW-1133">Transmembrane helix</keyword>
<dbReference type="Pfam" id="PF01177">
    <property type="entry name" value="Asp_Glu_race"/>
    <property type="match status" value="1"/>
</dbReference>
<proteinExistence type="predicted"/>
<dbReference type="GO" id="GO:0047661">
    <property type="term" value="F:amino-acid racemase activity"/>
    <property type="evidence" value="ECO:0007669"/>
    <property type="project" value="InterPro"/>
</dbReference>
<gene>
    <name evidence="3" type="ORF">Salat_1572100</name>
</gene>
<dbReference type="InterPro" id="IPR001920">
    <property type="entry name" value="Asp/Glu_race"/>
</dbReference>
<reference evidence="3" key="1">
    <citation type="submission" date="2020-06" db="EMBL/GenBank/DDBJ databases">
        <authorList>
            <person name="Li T."/>
            <person name="Hu X."/>
            <person name="Zhang T."/>
            <person name="Song X."/>
            <person name="Zhang H."/>
            <person name="Dai N."/>
            <person name="Sheng W."/>
            <person name="Hou X."/>
            <person name="Wei L."/>
        </authorList>
    </citation>
    <scope>NUCLEOTIDE SEQUENCE</scope>
    <source>
        <strain evidence="3">3651</strain>
        <tissue evidence="3">Leaf</tissue>
    </source>
</reference>
<evidence type="ECO:0000313" key="4">
    <source>
        <dbReference type="Proteomes" id="UP001293254"/>
    </source>
</evidence>
<dbReference type="EMBL" id="JACGWO010000005">
    <property type="protein sequence ID" value="KAK4428031.1"/>
    <property type="molecule type" value="Genomic_DNA"/>
</dbReference>
<protein>
    <recommendedName>
        <fullName evidence="5">Aspartate racemase</fullName>
    </recommendedName>
</protein>
<keyword evidence="2" id="KW-0812">Transmembrane</keyword>
<keyword evidence="4" id="KW-1185">Reference proteome</keyword>
<feature type="transmembrane region" description="Helical" evidence="2">
    <location>
        <begin position="12"/>
        <end position="31"/>
    </location>
</feature>